<evidence type="ECO:0000313" key="1">
    <source>
        <dbReference type="EMBL" id="CAD9826535.1"/>
    </source>
</evidence>
<accession>A0A7S2UPS4</accession>
<dbReference type="PANTHER" id="PTHR30289">
    <property type="entry name" value="UNCHARACTERIZED PROTEIN YBCL-RELATED"/>
    <property type="match status" value="1"/>
</dbReference>
<dbReference type="InterPro" id="IPR005247">
    <property type="entry name" value="YbhB_YbcL/LppC-like"/>
</dbReference>
<name>A0A7S2UPS4_9STRA</name>
<dbReference type="Pfam" id="PF01161">
    <property type="entry name" value="PBP"/>
    <property type="match status" value="1"/>
</dbReference>
<proteinExistence type="predicted"/>
<organism evidence="1">
    <name type="scientific">Attheya septentrionalis</name>
    <dbReference type="NCBI Taxonomy" id="420275"/>
    <lineage>
        <taxon>Eukaryota</taxon>
        <taxon>Sar</taxon>
        <taxon>Stramenopiles</taxon>
        <taxon>Ochrophyta</taxon>
        <taxon>Bacillariophyta</taxon>
        <taxon>Coscinodiscophyceae</taxon>
        <taxon>Chaetocerotophycidae</taxon>
        <taxon>Chaetocerotales</taxon>
        <taxon>Attheyaceae</taxon>
        <taxon>Attheya</taxon>
    </lineage>
</organism>
<evidence type="ECO:0008006" key="2">
    <source>
        <dbReference type="Google" id="ProtNLM"/>
    </source>
</evidence>
<dbReference type="PANTHER" id="PTHR30289:SF1">
    <property type="entry name" value="PEBP (PHOSPHATIDYLETHANOLAMINE-BINDING PROTEIN) FAMILY PROTEIN"/>
    <property type="match status" value="1"/>
</dbReference>
<dbReference type="InterPro" id="IPR036610">
    <property type="entry name" value="PEBP-like_sf"/>
</dbReference>
<dbReference type="Gene3D" id="3.90.280.10">
    <property type="entry name" value="PEBP-like"/>
    <property type="match status" value="1"/>
</dbReference>
<gene>
    <name evidence="1" type="ORF">ASEP1449_LOCUS18369</name>
</gene>
<dbReference type="EMBL" id="HBHQ01027119">
    <property type="protein sequence ID" value="CAD9826535.1"/>
    <property type="molecule type" value="Transcribed_RNA"/>
</dbReference>
<dbReference type="NCBIfam" id="TIGR00481">
    <property type="entry name" value="YbhB/YbcL family Raf kinase inhibitor-like protein"/>
    <property type="match status" value="1"/>
</dbReference>
<dbReference type="AlphaFoldDB" id="A0A7S2UPS4"/>
<sequence>MSIPYDAIAKVPTFTLTSTDVTEGCTLANPQLSTVFGSGGDDVSPQLSWEGFPAETKSFVVTLYDPDAPTTAGFWHWAVADIPVSCTSLPTNAGDKEGAALPTGSFPLKNDGGVTHFVGAAPPQGHGKHAYHFAVHAVDVETLGLDKDTASPSFLGFNLHFHTLARAVMTCYYEAKE</sequence>
<dbReference type="SUPFAM" id="SSF49777">
    <property type="entry name" value="PEBP-like"/>
    <property type="match status" value="1"/>
</dbReference>
<reference evidence="1" key="1">
    <citation type="submission" date="2021-01" db="EMBL/GenBank/DDBJ databases">
        <authorList>
            <person name="Corre E."/>
            <person name="Pelletier E."/>
            <person name="Niang G."/>
            <person name="Scheremetjew M."/>
            <person name="Finn R."/>
            <person name="Kale V."/>
            <person name="Holt S."/>
            <person name="Cochrane G."/>
            <person name="Meng A."/>
            <person name="Brown T."/>
            <person name="Cohen L."/>
        </authorList>
    </citation>
    <scope>NUCLEOTIDE SEQUENCE</scope>
    <source>
        <strain evidence="1">CCMP2084</strain>
    </source>
</reference>
<dbReference type="CDD" id="cd00865">
    <property type="entry name" value="PEBP_bact_arch"/>
    <property type="match status" value="1"/>
</dbReference>
<dbReference type="InterPro" id="IPR008914">
    <property type="entry name" value="PEBP"/>
</dbReference>
<protein>
    <recommendedName>
        <fullName evidence="2">YbhB/YbcL family Raf kinase inhibitor-like protein</fullName>
    </recommendedName>
</protein>